<protein>
    <submittedName>
        <fullName evidence="4">Transmembrane protein, putative</fullName>
    </submittedName>
</protein>
<keyword evidence="2 4" id="KW-0812">Transmembrane</keyword>
<sequence>MNQRSIFKIKFLLIFFIILYIIEECYGIISDINIEGYQIPFCIQYLNAATLSDRDNPNSITLCLKCQKMRVLSSDYKTCLNVREEIVNLKLLNCKRLDYLGQCAEAIDGIEIIDGKYSFTDQNYQNDRCAIASKNYESCLMPRFGYALDIKEQRLYKDHSKYPTFCQLYDSFLEKCIKYFDYFLPSEASNGLSIYLNNFINPHLVDSIVSHSNKIVCVDSNKYFYSLNGCFSKSLYISTEITIHYCKEFLNNGICKQCKDKYALQKNGLSCQKIFIPKCVMYDIIEEKSVCIQCQPFYRIKYFDCILMENCQMLHPLNPNICIACQSPYQLNKLKNICEQPQQQIVTEAFCELYSSNGKCLLCKQNQFNYLFQGYCIPRQKSQFCKNPDPNNDSCLTLECINDTYYAQINSEDFSFNYEQPDIKEIALNNLIKYRLVAQKSFSIFCNKRINYPITNCQIYHPLYESCQKCENNFYMKRTNFDNSNQSNIQVNSSQIDANDLDYQSTSDFSVFICQKEFNFHQVQIQNCMQYSLDGIYCIQCLPGYYEAKKKCIQGIPNCKIHGGFQKCLECEEGFILITYKNDNEVFQKRCEKNKNIRPIQKNDGSFYQQDEPQNAIKSIINKMSFCKFINLGYIMFKSYKICLNDSYLPDCQEGYYGQQNKIICETCRMRFILYNNTCYKDKLYQPIYSQRKLQKITKKCMSVINQQSSGCDTNIQDQIVISQPSIYGETDESIKYNITLCQIKNCQVCEYDRCLKCNQSYKLLDQKVCQKICEDNSKDEECTKEIKQSDDENKIFEKDQNNDNLSANKTDNKQKTELQKQQGFQPYRKILKILLIIAACITAVIIIFYLYRYARQKKMQNDQNSQSYTLFQ</sequence>
<evidence type="ECO:0000256" key="1">
    <source>
        <dbReference type="SAM" id="MobiDB-lite"/>
    </source>
</evidence>
<organism evidence="4 5">
    <name type="scientific">Tetrahymena thermophila (strain SB210)</name>
    <dbReference type="NCBI Taxonomy" id="312017"/>
    <lineage>
        <taxon>Eukaryota</taxon>
        <taxon>Sar</taxon>
        <taxon>Alveolata</taxon>
        <taxon>Ciliophora</taxon>
        <taxon>Intramacronucleata</taxon>
        <taxon>Oligohymenophorea</taxon>
        <taxon>Hymenostomatida</taxon>
        <taxon>Tetrahymenina</taxon>
        <taxon>Tetrahymenidae</taxon>
        <taxon>Tetrahymena</taxon>
    </lineage>
</organism>
<feature type="signal peptide" evidence="3">
    <location>
        <begin position="1"/>
        <end position="27"/>
    </location>
</feature>
<evidence type="ECO:0000256" key="2">
    <source>
        <dbReference type="SAM" id="Phobius"/>
    </source>
</evidence>
<proteinExistence type="predicted"/>
<evidence type="ECO:0000313" key="4">
    <source>
        <dbReference type="EMBL" id="EAS04145.2"/>
    </source>
</evidence>
<feature type="region of interest" description="Disordered" evidence="1">
    <location>
        <begin position="794"/>
        <end position="819"/>
    </location>
</feature>
<gene>
    <name evidence="4" type="ORF">TTHERM_00532690</name>
</gene>
<keyword evidence="2" id="KW-1133">Transmembrane helix</keyword>
<feature type="chain" id="PRO_5004202017" evidence="3">
    <location>
        <begin position="28"/>
        <end position="873"/>
    </location>
</feature>
<dbReference type="KEGG" id="tet:TTHERM_00532690"/>
<evidence type="ECO:0000313" key="5">
    <source>
        <dbReference type="Proteomes" id="UP000009168"/>
    </source>
</evidence>
<keyword evidence="5" id="KW-1185">Reference proteome</keyword>
<dbReference type="GeneID" id="7836186"/>
<keyword evidence="3" id="KW-0732">Signal</keyword>
<evidence type="ECO:0000256" key="3">
    <source>
        <dbReference type="SAM" id="SignalP"/>
    </source>
</evidence>
<dbReference type="RefSeq" id="XP_001024390.2">
    <property type="nucleotide sequence ID" value="XM_001024390.2"/>
</dbReference>
<dbReference type="Proteomes" id="UP000009168">
    <property type="component" value="Unassembled WGS sequence"/>
</dbReference>
<reference evidence="5" key="1">
    <citation type="journal article" date="2006" name="PLoS Biol.">
        <title>Macronuclear genome sequence of the ciliate Tetrahymena thermophila, a model eukaryote.</title>
        <authorList>
            <person name="Eisen J.A."/>
            <person name="Coyne R.S."/>
            <person name="Wu M."/>
            <person name="Wu D."/>
            <person name="Thiagarajan M."/>
            <person name="Wortman J.R."/>
            <person name="Badger J.H."/>
            <person name="Ren Q."/>
            <person name="Amedeo P."/>
            <person name="Jones K.M."/>
            <person name="Tallon L.J."/>
            <person name="Delcher A.L."/>
            <person name="Salzberg S.L."/>
            <person name="Silva J.C."/>
            <person name="Haas B.J."/>
            <person name="Majoros W.H."/>
            <person name="Farzad M."/>
            <person name="Carlton J.M."/>
            <person name="Smith R.K. Jr."/>
            <person name="Garg J."/>
            <person name="Pearlman R.E."/>
            <person name="Karrer K.M."/>
            <person name="Sun L."/>
            <person name="Manning G."/>
            <person name="Elde N.C."/>
            <person name="Turkewitz A.P."/>
            <person name="Asai D.J."/>
            <person name="Wilkes D.E."/>
            <person name="Wang Y."/>
            <person name="Cai H."/>
            <person name="Collins K."/>
            <person name="Stewart B.A."/>
            <person name="Lee S.R."/>
            <person name="Wilamowska K."/>
            <person name="Weinberg Z."/>
            <person name="Ruzzo W.L."/>
            <person name="Wloga D."/>
            <person name="Gaertig J."/>
            <person name="Frankel J."/>
            <person name="Tsao C.-C."/>
            <person name="Gorovsky M.A."/>
            <person name="Keeling P.J."/>
            <person name="Waller R.F."/>
            <person name="Patron N.J."/>
            <person name="Cherry J.M."/>
            <person name="Stover N.A."/>
            <person name="Krieger C.J."/>
            <person name="del Toro C."/>
            <person name="Ryder H.F."/>
            <person name="Williamson S.C."/>
            <person name="Barbeau R.A."/>
            <person name="Hamilton E.P."/>
            <person name="Orias E."/>
        </authorList>
    </citation>
    <scope>NUCLEOTIDE SEQUENCE [LARGE SCALE GENOMIC DNA]</scope>
    <source>
        <strain evidence="5">SB210</strain>
    </source>
</reference>
<accession>Q248A0</accession>
<keyword evidence="2" id="KW-0472">Membrane</keyword>
<dbReference type="HOGENOM" id="CLU_361528_0_0_1"/>
<name>Q248A0_TETTS</name>
<feature type="transmembrane region" description="Helical" evidence="2">
    <location>
        <begin position="831"/>
        <end position="852"/>
    </location>
</feature>
<dbReference type="EMBL" id="GG662455">
    <property type="protein sequence ID" value="EAS04145.2"/>
    <property type="molecule type" value="Genomic_DNA"/>
</dbReference>
<dbReference type="AlphaFoldDB" id="Q248A0"/>
<dbReference type="InParanoid" id="Q248A0"/>